<dbReference type="PANTHER" id="PTHR24220:SF685">
    <property type="entry name" value="ABC TRANSPORTER RELATED"/>
    <property type="match status" value="1"/>
</dbReference>
<organism evidence="6 7">
    <name type="scientific">Mobilicoccus caccae</name>
    <dbReference type="NCBI Taxonomy" id="1859295"/>
    <lineage>
        <taxon>Bacteria</taxon>
        <taxon>Bacillati</taxon>
        <taxon>Actinomycetota</taxon>
        <taxon>Actinomycetes</taxon>
        <taxon>Micrococcales</taxon>
        <taxon>Dermatophilaceae</taxon>
        <taxon>Mobilicoccus</taxon>
    </lineage>
</organism>
<dbReference type="InterPro" id="IPR027417">
    <property type="entry name" value="P-loop_NTPase"/>
</dbReference>
<accession>A0ABQ6IN20</accession>
<dbReference type="InterPro" id="IPR017871">
    <property type="entry name" value="ABC_transporter-like_CS"/>
</dbReference>
<evidence type="ECO:0000313" key="6">
    <source>
        <dbReference type="EMBL" id="GMA39131.1"/>
    </source>
</evidence>
<evidence type="ECO:0000313" key="7">
    <source>
        <dbReference type="Proteomes" id="UP001157126"/>
    </source>
</evidence>
<feature type="compositionally biased region" description="Low complexity" evidence="4">
    <location>
        <begin position="287"/>
        <end position="300"/>
    </location>
</feature>
<dbReference type="GO" id="GO:0005524">
    <property type="term" value="F:ATP binding"/>
    <property type="evidence" value="ECO:0007669"/>
    <property type="project" value="UniProtKB-KW"/>
</dbReference>
<evidence type="ECO:0000256" key="4">
    <source>
        <dbReference type="SAM" id="MobiDB-lite"/>
    </source>
</evidence>
<dbReference type="SMART" id="SM00382">
    <property type="entry name" value="AAA"/>
    <property type="match status" value="1"/>
</dbReference>
<keyword evidence="2" id="KW-0547">Nucleotide-binding</keyword>
<dbReference type="InterPro" id="IPR017911">
    <property type="entry name" value="MacB-like_ATP-bd"/>
</dbReference>
<proteinExistence type="predicted"/>
<protein>
    <submittedName>
        <fullName evidence="6">ABC transporter ATP-binding protein</fullName>
    </submittedName>
</protein>
<dbReference type="InterPro" id="IPR003439">
    <property type="entry name" value="ABC_transporter-like_ATP-bd"/>
</dbReference>
<evidence type="ECO:0000256" key="3">
    <source>
        <dbReference type="ARBA" id="ARBA00022840"/>
    </source>
</evidence>
<evidence type="ECO:0000256" key="1">
    <source>
        <dbReference type="ARBA" id="ARBA00022448"/>
    </source>
</evidence>
<keyword evidence="1" id="KW-0813">Transport</keyword>
<sequence>MSVVIRCENLVRIFTSAGVEVVALSGLDLLVSDGEFVAVVGASGSGKSTLLRILSGLDRPSAGSAHVAGHDLIAMGRRERLRFRRETVGFLYQQAADNLLPYLSVADNVATPMHLAGARSAQVRTRVADLLDLVGLADHADRRPAALSGGQQQRAGLAVALANSPTVLLADEPTGELDTATAEEVFAALRTVNAHLGTTVVVVTHDPGVSEQVGRTVGIRDGRTSSEVLRRTEIDHEGRSELVAEEYAVLDRAGRLQLPRDFTRALDLRDRVRLDLRPDHIGVWPGRTTASPETSETPETPETPEERTP</sequence>
<dbReference type="PANTHER" id="PTHR24220">
    <property type="entry name" value="IMPORT ATP-BINDING PROTEIN"/>
    <property type="match status" value="1"/>
</dbReference>
<evidence type="ECO:0000256" key="2">
    <source>
        <dbReference type="ARBA" id="ARBA00022741"/>
    </source>
</evidence>
<dbReference type="InterPro" id="IPR015854">
    <property type="entry name" value="ABC_transpr_LolD-like"/>
</dbReference>
<dbReference type="CDD" id="cd03255">
    <property type="entry name" value="ABC_MJ0796_LolCDE_FtsE"/>
    <property type="match status" value="1"/>
</dbReference>
<name>A0ABQ6IN20_9MICO</name>
<dbReference type="Gene3D" id="3.40.50.300">
    <property type="entry name" value="P-loop containing nucleotide triphosphate hydrolases"/>
    <property type="match status" value="1"/>
</dbReference>
<keyword evidence="7" id="KW-1185">Reference proteome</keyword>
<dbReference type="Proteomes" id="UP001157126">
    <property type="component" value="Unassembled WGS sequence"/>
</dbReference>
<dbReference type="PROSITE" id="PS50893">
    <property type="entry name" value="ABC_TRANSPORTER_2"/>
    <property type="match status" value="1"/>
</dbReference>
<dbReference type="PROSITE" id="PS00211">
    <property type="entry name" value="ABC_TRANSPORTER_1"/>
    <property type="match status" value="1"/>
</dbReference>
<reference evidence="7" key="1">
    <citation type="journal article" date="2019" name="Int. J. Syst. Evol. Microbiol.">
        <title>The Global Catalogue of Microorganisms (GCM) 10K type strain sequencing project: providing services to taxonomists for standard genome sequencing and annotation.</title>
        <authorList>
            <consortium name="The Broad Institute Genomics Platform"/>
            <consortium name="The Broad Institute Genome Sequencing Center for Infectious Disease"/>
            <person name="Wu L."/>
            <person name="Ma J."/>
        </authorList>
    </citation>
    <scope>NUCLEOTIDE SEQUENCE [LARGE SCALE GENOMIC DNA]</scope>
    <source>
        <strain evidence="7">NBRC 113072</strain>
    </source>
</reference>
<dbReference type="InterPro" id="IPR003593">
    <property type="entry name" value="AAA+_ATPase"/>
</dbReference>
<gene>
    <name evidence="6" type="ORF">GCM10025883_11760</name>
</gene>
<evidence type="ECO:0000259" key="5">
    <source>
        <dbReference type="PROSITE" id="PS50893"/>
    </source>
</evidence>
<dbReference type="SUPFAM" id="SSF52540">
    <property type="entry name" value="P-loop containing nucleoside triphosphate hydrolases"/>
    <property type="match status" value="1"/>
</dbReference>
<dbReference type="Pfam" id="PF00005">
    <property type="entry name" value="ABC_tran"/>
    <property type="match status" value="1"/>
</dbReference>
<feature type="domain" description="ABC transporter" evidence="5">
    <location>
        <begin position="5"/>
        <end position="246"/>
    </location>
</feature>
<keyword evidence="3 6" id="KW-0067">ATP-binding</keyword>
<feature type="region of interest" description="Disordered" evidence="4">
    <location>
        <begin position="280"/>
        <end position="309"/>
    </location>
</feature>
<dbReference type="EMBL" id="BSUO01000001">
    <property type="protein sequence ID" value="GMA39131.1"/>
    <property type="molecule type" value="Genomic_DNA"/>
</dbReference>
<comment type="caution">
    <text evidence="6">The sequence shown here is derived from an EMBL/GenBank/DDBJ whole genome shotgun (WGS) entry which is preliminary data.</text>
</comment>
<dbReference type="RefSeq" id="WP_284303109.1">
    <property type="nucleotide sequence ID" value="NZ_BSUO01000001.1"/>
</dbReference>